<evidence type="ECO:0000313" key="3">
    <source>
        <dbReference type="Proteomes" id="UP000256503"/>
    </source>
</evidence>
<feature type="domain" description="Aldehyde oxidase/xanthine dehydrogenase second molybdopterin binding" evidence="1">
    <location>
        <begin position="77"/>
        <end position="244"/>
    </location>
</feature>
<dbReference type="Proteomes" id="UP000256503">
    <property type="component" value="Chromosome"/>
</dbReference>
<dbReference type="AlphaFoldDB" id="A0AAD0QV20"/>
<dbReference type="InterPro" id="IPR052516">
    <property type="entry name" value="N-heterocyclic_Hydroxylase"/>
</dbReference>
<dbReference type="GO" id="GO:0050660">
    <property type="term" value="F:flavin adenine dinucleotide binding"/>
    <property type="evidence" value="ECO:0007669"/>
    <property type="project" value="InterPro"/>
</dbReference>
<name>A0AAD0QV20_PSEDL</name>
<dbReference type="PANTHER" id="PTHR47495">
    <property type="entry name" value="ALDEHYDE DEHYDROGENASE"/>
    <property type="match status" value="1"/>
</dbReference>
<gene>
    <name evidence="2" type="ORF">DVB73_02960</name>
</gene>
<dbReference type="GO" id="GO:0016491">
    <property type="term" value="F:oxidoreductase activity"/>
    <property type="evidence" value="ECO:0007669"/>
    <property type="project" value="InterPro"/>
</dbReference>
<dbReference type="InterPro" id="IPR046867">
    <property type="entry name" value="AldOxase/xan_DH_MoCoBD2"/>
</dbReference>
<reference evidence="2 3" key="1">
    <citation type="submission" date="2018-07" db="EMBL/GenBank/DDBJ databases">
        <title>Complete genome sequence of a Pseudomonas plecoglossicida strain pathogenic to the marine fish, Larimichthys crocea.</title>
        <authorList>
            <person name="Tao Z."/>
        </authorList>
    </citation>
    <scope>NUCLEOTIDE SEQUENCE [LARGE SCALE GENOMIC DNA]</scope>
    <source>
        <strain evidence="2 3">XSDHY-P</strain>
    </source>
</reference>
<dbReference type="SUPFAM" id="SSF56176">
    <property type="entry name" value="FAD-binding/transporter-associated domain-like"/>
    <property type="match status" value="1"/>
</dbReference>
<dbReference type="Gene3D" id="3.30.365.10">
    <property type="entry name" value="Aldehyde oxidase/xanthine dehydrogenase, molybdopterin binding domain"/>
    <property type="match status" value="2"/>
</dbReference>
<sequence>MSGCRSICTPRAWPSLGRNSCVATHPSDMCVALAALEAVVHVQGRIGKRRIPFADFHRLPQDTPERDNQLAIDELVTASSVGSAVRQACLILRGKLLQSARRSHPAIASRPAEEITFQGGYLQAREHRIAVSDILSATPDKCLQAQIDAEPGAKRKPFATATHSAVFVEVEVDEDLGAIKVTRVVSAVAAGSVVNPKTARSQILGGVVWGLGMALYEETQTDHQLGRILNHNLAEYHIPVNADVVAIDVIFVEEHDDIVNELGSKGVGEIGVVGVTAAVANAIYHATGMRVRDFPITLDKVL</sequence>
<evidence type="ECO:0000259" key="1">
    <source>
        <dbReference type="Pfam" id="PF20256"/>
    </source>
</evidence>
<organism evidence="2 3">
    <name type="scientific">Pseudomonas plecoglossicida</name>
    <dbReference type="NCBI Taxonomy" id="70775"/>
    <lineage>
        <taxon>Bacteria</taxon>
        <taxon>Pseudomonadati</taxon>
        <taxon>Pseudomonadota</taxon>
        <taxon>Gammaproteobacteria</taxon>
        <taxon>Pseudomonadales</taxon>
        <taxon>Pseudomonadaceae</taxon>
        <taxon>Pseudomonas</taxon>
    </lineage>
</organism>
<proteinExistence type="predicted"/>
<dbReference type="EMBL" id="CP031146">
    <property type="protein sequence ID" value="AXM94847.1"/>
    <property type="molecule type" value="Genomic_DNA"/>
</dbReference>
<dbReference type="SUPFAM" id="SSF56003">
    <property type="entry name" value="Molybdenum cofactor-binding domain"/>
    <property type="match status" value="1"/>
</dbReference>
<dbReference type="InterPro" id="IPR036318">
    <property type="entry name" value="FAD-bd_PCMH-like_sf"/>
</dbReference>
<protein>
    <recommendedName>
        <fullName evidence="1">Aldehyde oxidase/xanthine dehydrogenase second molybdopterin binding domain-containing protein</fullName>
    </recommendedName>
</protein>
<dbReference type="PANTHER" id="PTHR47495:SF2">
    <property type="entry name" value="ALDEHYDE DEHYDROGENASE"/>
    <property type="match status" value="1"/>
</dbReference>
<dbReference type="InterPro" id="IPR037165">
    <property type="entry name" value="AldOxase/xan_DH_Mopterin-bd_sf"/>
</dbReference>
<dbReference type="Pfam" id="PF20256">
    <property type="entry name" value="MoCoBD_2"/>
    <property type="match status" value="1"/>
</dbReference>
<accession>A0AAD0QV20</accession>
<evidence type="ECO:0000313" key="2">
    <source>
        <dbReference type="EMBL" id="AXM94847.1"/>
    </source>
</evidence>